<feature type="domain" description="DUF6830" evidence="1">
    <location>
        <begin position="646"/>
        <end position="783"/>
    </location>
</feature>
<dbReference type="Proteomes" id="UP000053989">
    <property type="component" value="Unassembled WGS sequence"/>
</dbReference>
<dbReference type="AlphaFoldDB" id="A0A0C3A928"/>
<proteinExistence type="predicted"/>
<evidence type="ECO:0000313" key="3">
    <source>
        <dbReference type="Proteomes" id="UP000053989"/>
    </source>
</evidence>
<dbReference type="HOGENOM" id="CLU_006344_10_2_1"/>
<reference evidence="3" key="2">
    <citation type="submission" date="2015-01" db="EMBL/GenBank/DDBJ databases">
        <title>Evolutionary Origins and Diversification of the Mycorrhizal Mutualists.</title>
        <authorList>
            <consortium name="DOE Joint Genome Institute"/>
            <consortium name="Mycorrhizal Genomics Consortium"/>
            <person name="Kohler A."/>
            <person name="Kuo A."/>
            <person name="Nagy L.G."/>
            <person name="Floudas D."/>
            <person name="Copeland A."/>
            <person name="Barry K.W."/>
            <person name="Cichocki N."/>
            <person name="Veneault-Fourrey C."/>
            <person name="LaButti K."/>
            <person name="Lindquist E.A."/>
            <person name="Lipzen A."/>
            <person name="Lundell T."/>
            <person name="Morin E."/>
            <person name="Murat C."/>
            <person name="Riley R."/>
            <person name="Ohm R."/>
            <person name="Sun H."/>
            <person name="Tunlid A."/>
            <person name="Henrissat B."/>
            <person name="Grigoriev I.V."/>
            <person name="Hibbett D.S."/>
            <person name="Martin F."/>
        </authorList>
    </citation>
    <scope>NUCLEOTIDE SEQUENCE [LARGE SCALE GENOMIC DNA]</scope>
    <source>
        <strain evidence="3">Foug A</strain>
    </source>
</reference>
<organism evidence="2 3">
    <name type="scientific">Scleroderma citrinum Foug A</name>
    <dbReference type="NCBI Taxonomy" id="1036808"/>
    <lineage>
        <taxon>Eukaryota</taxon>
        <taxon>Fungi</taxon>
        <taxon>Dikarya</taxon>
        <taxon>Basidiomycota</taxon>
        <taxon>Agaricomycotina</taxon>
        <taxon>Agaricomycetes</taxon>
        <taxon>Agaricomycetidae</taxon>
        <taxon>Boletales</taxon>
        <taxon>Sclerodermatineae</taxon>
        <taxon>Sclerodermataceae</taxon>
        <taxon>Scleroderma</taxon>
    </lineage>
</organism>
<name>A0A0C3A928_9AGAM</name>
<dbReference type="OrthoDB" id="3232986at2759"/>
<dbReference type="InParanoid" id="A0A0C3A928"/>
<dbReference type="Pfam" id="PF20722">
    <property type="entry name" value="DUF6830"/>
    <property type="match status" value="1"/>
</dbReference>
<dbReference type="InterPro" id="IPR041078">
    <property type="entry name" value="Plavaka"/>
</dbReference>
<dbReference type="Pfam" id="PF18759">
    <property type="entry name" value="Plavaka"/>
    <property type="match status" value="2"/>
</dbReference>
<gene>
    <name evidence="2" type="ORF">SCLCIDRAFT_25880</name>
</gene>
<keyword evidence="3" id="KW-1185">Reference proteome</keyword>
<evidence type="ECO:0000259" key="1">
    <source>
        <dbReference type="Pfam" id="PF20722"/>
    </source>
</evidence>
<sequence length="811" mass="92004">MPKAFKRKLRRVERMLFCPSCGKRFANKTRVLQHMNQPSTTCASWINKLSQAYWHNSYYSYAPTRSHTQTTAQYQPYLDHNIIPEDNDARGGFVVDEDFAYNPDDGQQEDVPGLVINAHPSTPSIYPGGTTFMDQFFADQYADFRRENLYYPFASRIDWQLASWLLRSRLSMAAIDDFLSLELIKQLPISFRSAKELRRCAEMLPSGPRWKLHTLRPEVLTKCKVAIYYRDPIECLQSLLSHPLFAPHISFVPRKVWTSAARVVRVYEDWLSGDHAWNLQNQILDGASLLGIVLSSDKTNILGSLHAHILLALLPVTSFIHKTTRVHSLLSDRLVHETLDFVLKPLKVAAAVGIMMSDPVGNLRYCFTPLVTYIADTPEQCLVAGVSPKASPVSIATYKDFGDADPHPQRTATKTLEEIERACTEVNPNNFEEFLKVFGYRSFSEGISKLKQVTGRDHHAVQRYIIGAIAGAVPAKFLTAVTALLDFRYLAQMPRFDDNTLHRVEAALRAFHANKIAIITAGGRQGSRGRLDHWEVPKLELLQHVVRSIRTSGAIMQWTADVTEHAHVTEIKNPARSRNNQDYYVQIARHLDRSDRCFQFNIATRLASIEQEGSEEEDEDEEDGHKPDAEALHVLHYYSPILTVIDYFKMAKEVASGAIPDAVLPHRIFASSTTAFRLTTKPSLRTTIDEASEKYGLADLRLAITDYFHCVNRTMQATLATDGMQIWFKVRVQQPRYHDRQSLEAPQSLLASPPSPWLPNGRYDFAIISETDESDWPSNGLRAMFSWLTSSALMQLFHHPIHLTALLACTY</sequence>
<dbReference type="InterPro" id="IPR049233">
    <property type="entry name" value="DUF6830"/>
</dbReference>
<accession>A0A0C3A928</accession>
<protein>
    <recommendedName>
        <fullName evidence="1">DUF6830 domain-containing protein</fullName>
    </recommendedName>
</protein>
<evidence type="ECO:0000313" key="2">
    <source>
        <dbReference type="EMBL" id="KIM61392.1"/>
    </source>
</evidence>
<dbReference type="EMBL" id="KN822052">
    <property type="protein sequence ID" value="KIM61392.1"/>
    <property type="molecule type" value="Genomic_DNA"/>
</dbReference>
<reference evidence="2 3" key="1">
    <citation type="submission" date="2014-04" db="EMBL/GenBank/DDBJ databases">
        <authorList>
            <consortium name="DOE Joint Genome Institute"/>
            <person name="Kuo A."/>
            <person name="Kohler A."/>
            <person name="Nagy L.G."/>
            <person name="Floudas D."/>
            <person name="Copeland A."/>
            <person name="Barry K.W."/>
            <person name="Cichocki N."/>
            <person name="Veneault-Fourrey C."/>
            <person name="LaButti K."/>
            <person name="Lindquist E.A."/>
            <person name="Lipzen A."/>
            <person name="Lundell T."/>
            <person name="Morin E."/>
            <person name="Murat C."/>
            <person name="Sun H."/>
            <person name="Tunlid A."/>
            <person name="Henrissat B."/>
            <person name="Grigoriev I.V."/>
            <person name="Hibbett D.S."/>
            <person name="Martin F."/>
            <person name="Nordberg H.P."/>
            <person name="Cantor M.N."/>
            <person name="Hua S.X."/>
        </authorList>
    </citation>
    <scope>NUCLEOTIDE SEQUENCE [LARGE SCALE GENOMIC DNA]</scope>
    <source>
        <strain evidence="2 3">Foug A</strain>
    </source>
</reference>